<feature type="domain" description="Transketolase-like pyrimidine-binding" evidence="4">
    <location>
        <begin position="26"/>
        <end position="201"/>
    </location>
</feature>
<evidence type="ECO:0000256" key="3">
    <source>
        <dbReference type="ARBA" id="ARBA00023052"/>
    </source>
</evidence>
<dbReference type="PANTHER" id="PTHR43257:SF2">
    <property type="entry name" value="PYRUVATE DEHYDROGENASE E1 COMPONENT SUBUNIT BETA"/>
    <property type="match status" value="1"/>
</dbReference>
<dbReference type="KEGG" id="ccel:CCDG5_2014"/>
<dbReference type="FunFam" id="3.40.50.920:FF:000001">
    <property type="entry name" value="Pyruvate dehydrogenase E1 beta subunit"/>
    <property type="match status" value="1"/>
</dbReference>
<dbReference type="Pfam" id="PF02779">
    <property type="entry name" value="Transket_pyr"/>
    <property type="match status" value="1"/>
</dbReference>
<accession>A0A078KMV0</accession>
<dbReference type="InterPro" id="IPR033248">
    <property type="entry name" value="Transketolase_C"/>
</dbReference>
<gene>
    <name evidence="5" type="ORF">CCDG5_2014</name>
</gene>
<dbReference type="EMBL" id="LM995447">
    <property type="protein sequence ID" value="CDZ25106.1"/>
    <property type="molecule type" value="Genomic_DNA"/>
</dbReference>
<dbReference type="SUPFAM" id="SSF52922">
    <property type="entry name" value="TK C-terminal domain-like"/>
    <property type="match status" value="1"/>
</dbReference>
<dbReference type="GO" id="GO:0016491">
    <property type="term" value="F:oxidoreductase activity"/>
    <property type="evidence" value="ECO:0007669"/>
    <property type="project" value="UniProtKB-KW"/>
</dbReference>
<dbReference type="CDD" id="cd07036">
    <property type="entry name" value="TPP_PYR_E1-PDHc-beta_like"/>
    <property type="match status" value="1"/>
</dbReference>
<evidence type="ECO:0000256" key="2">
    <source>
        <dbReference type="ARBA" id="ARBA00023002"/>
    </source>
</evidence>
<dbReference type="Gene3D" id="3.40.50.970">
    <property type="match status" value="1"/>
</dbReference>
<dbReference type="InterPro" id="IPR005475">
    <property type="entry name" value="Transketolase-like_Pyr-bd"/>
</dbReference>
<dbReference type="Pfam" id="PF02780">
    <property type="entry name" value="Transketolase_C"/>
    <property type="match status" value="1"/>
</dbReference>
<keyword evidence="2" id="KW-0560">Oxidoreductase</keyword>
<dbReference type="PANTHER" id="PTHR43257">
    <property type="entry name" value="PYRUVATE DEHYDROGENASE E1 COMPONENT BETA SUBUNIT"/>
    <property type="match status" value="1"/>
</dbReference>
<protein>
    <submittedName>
        <fullName evidence="5">Pyruvate/2-oxoglutarate dehydrogenase complex, dehydrogenase component beta subunit</fullName>
    </submittedName>
</protein>
<comment type="cofactor">
    <cofactor evidence="1">
        <name>thiamine diphosphate</name>
        <dbReference type="ChEBI" id="CHEBI:58937"/>
    </cofactor>
</comment>
<dbReference type="OrthoDB" id="8732661at2"/>
<reference evidence="6" key="1">
    <citation type="submission" date="2014-07" db="EMBL/GenBank/DDBJ databases">
        <authorList>
            <person name="Wibberg D."/>
        </authorList>
    </citation>
    <scope>NUCLEOTIDE SEQUENCE [LARGE SCALE GENOMIC DNA]</scope>
    <source>
        <strain evidence="6">DG5</strain>
    </source>
</reference>
<keyword evidence="6" id="KW-1185">Reference proteome</keyword>
<name>A0A078KMV0_9FIRM</name>
<dbReference type="Gene3D" id="3.40.50.920">
    <property type="match status" value="1"/>
</dbReference>
<keyword evidence="5" id="KW-0670">Pyruvate</keyword>
<dbReference type="STRING" id="29343.CCDG5_2014"/>
<keyword evidence="3" id="KW-0786">Thiamine pyrophosphate</keyword>
<evidence type="ECO:0000259" key="4">
    <source>
        <dbReference type="SMART" id="SM00861"/>
    </source>
</evidence>
<dbReference type="SMART" id="SM00861">
    <property type="entry name" value="Transket_pyr"/>
    <property type="match status" value="1"/>
</dbReference>
<evidence type="ECO:0000313" key="5">
    <source>
        <dbReference type="EMBL" id="CDZ25106.1"/>
    </source>
</evidence>
<dbReference type="FunFam" id="3.40.50.970:FF:000001">
    <property type="entry name" value="Pyruvate dehydrogenase E1 beta subunit"/>
    <property type="match status" value="1"/>
</dbReference>
<evidence type="ECO:0000256" key="1">
    <source>
        <dbReference type="ARBA" id="ARBA00001964"/>
    </source>
</evidence>
<dbReference type="HOGENOM" id="CLU_012907_1_0_9"/>
<dbReference type="AlphaFoldDB" id="A0A078KMV0"/>
<dbReference type="Proteomes" id="UP000032431">
    <property type="component" value="Chromosome I"/>
</dbReference>
<dbReference type="SUPFAM" id="SSF52518">
    <property type="entry name" value="Thiamin diphosphate-binding fold (THDP-binding)"/>
    <property type="match status" value="1"/>
</dbReference>
<dbReference type="InterPro" id="IPR029061">
    <property type="entry name" value="THDP-binding"/>
</dbReference>
<dbReference type="PATRIC" id="fig|29343.3.peg.2138"/>
<evidence type="ECO:0000313" key="6">
    <source>
        <dbReference type="Proteomes" id="UP000032431"/>
    </source>
</evidence>
<proteinExistence type="predicted"/>
<organism evidence="5 6">
    <name type="scientific">[Clostridium] cellulosi</name>
    <dbReference type="NCBI Taxonomy" id="29343"/>
    <lineage>
        <taxon>Bacteria</taxon>
        <taxon>Bacillati</taxon>
        <taxon>Bacillota</taxon>
        <taxon>Clostridia</taxon>
        <taxon>Eubacteriales</taxon>
        <taxon>Oscillospiraceae</taxon>
        <taxon>Oscillospiraceae incertae sedis</taxon>
    </lineage>
</organism>
<dbReference type="InterPro" id="IPR009014">
    <property type="entry name" value="Transketo_C/PFOR_II"/>
</dbReference>
<sequence length="347" mass="37403">MPWTTVQVEKLGEFYIKGDSDSDRVISYKDALYEATDQALARDPRVFVLGEGVDDPAGVFGTTKGLQEKYGKERVFDTPICENSLTGFAAGAAMAGLRPILVHSRMDFLVLSLDQLTNHASKWHYMFGGRVNVPMVVRTISARGWGSGAQHSQCVQGMLMNTPGLKIAAPATPYDAKGLLISSIADNGPVLFVEHRWLYKTTGGVPESLYAIPFGKGAIRRKGTDITIVAVSYMVVEAMKAAEKLQAQGISAEIVDPRTIKPIDEDIICESVAKTGRLLITDTGCKTGGVAAEIAAIVGEKAFHHLKAPIVRVCCPDTPTPASDVLEKAYYPSADTICQRAADLVKQ</sequence>